<reference evidence="1 2" key="1">
    <citation type="submission" date="2018-05" db="EMBL/GenBank/DDBJ databases">
        <title>Genomic Encyclopedia of Type Strains, Phase I: the one thousand microbial genomes (KMG-I) project.</title>
        <authorList>
            <person name="Kyrpides N."/>
        </authorList>
    </citation>
    <scope>NUCLEOTIDE SEQUENCE [LARGE SCALE GENOMIC DNA]</scope>
    <source>
        <strain evidence="1 2">DSM 15611</strain>
    </source>
</reference>
<dbReference type="AlphaFoldDB" id="A0A318HWF1"/>
<comment type="caution">
    <text evidence="1">The sequence shown here is derived from an EMBL/GenBank/DDBJ whole genome shotgun (WGS) entry which is preliminary data.</text>
</comment>
<name>A0A318HWF1_9BACT</name>
<proteinExistence type="predicted"/>
<accession>A0A318HWF1</accession>
<evidence type="ECO:0008006" key="3">
    <source>
        <dbReference type="Google" id="ProtNLM"/>
    </source>
</evidence>
<dbReference type="STRING" id="1122991.GCA_000613445_01264"/>
<sequence>MKKIILLFLYTYIVFTFLGCKIEKSNNSKVDTRSENKHNLSKAQQLVITTQTSSDSIDNINFQNTGKPIVDFFKGKDADIANKDIDTTRISADDDGLPNEITDKIPNKLKTIILNGKHIPFSEYFDSHAGGIASLPSYNGFDLFILLYEYGDTEYWEMCIAHHGVVDAQKQRLCVHYVWDDWGAENESKADYQRISYRWLANQVLCLHGEKRDKGLIDFRNRYYRINAKGYFEEIK</sequence>
<evidence type="ECO:0000313" key="1">
    <source>
        <dbReference type="EMBL" id="PXX20960.1"/>
    </source>
</evidence>
<protein>
    <recommendedName>
        <fullName evidence="3">Lipoprotein</fullName>
    </recommendedName>
</protein>
<dbReference type="PROSITE" id="PS51257">
    <property type="entry name" value="PROKAR_LIPOPROTEIN"/>
    <property type="match status" value="1"/>
</dbReference>
<gene>
    <name evidence="1" type="ORF">EJ73_02041</name>
</gene>
<dbReference type="OrthoDB" id="1082990at2"/>
<dbReference type="GeneID" id="84898361"/>
<dbReference type="EMBL" id="QJJX01000026">
    <property type="protein sequence ID" value="PXX20960.1"/>
    <property type="molecule type" value="Genomic_DNA"/>
</dbReference>
<dbReference type="RefSeq" id="WP_025816549.1">
    <property type="nucleotide sequence ID" value="NZ_BAIZ01000026.1"/>
</dbReference>
<evidence type="ECO:0000313" key="2">
    <source>
        <dbReference type="Proteomes" id="UP000248314"/>
    </source>
</evidence>
<keyword evidence="2" id="KW-1185">Reference proteome</keyword>
<organism evidence="1 2">
    <name type="scientific">Hoylesella shahii DSM 15611 = JCM 12083</name>
    <dbReference type="NCBI Taxonomy" id="1122991"/>
    <lineage>
        <taxon>Bacteria</taxon>
        <taxon>Pseudomonadati</taxon>
        <taxon>Bacteroidota</taxon>
        <taxon>Bacteroidia</taxon>
        <taxon>Bacteroidales</taxon>
        <taxon>Prevotellaceae</taxon>
        <taxon>Hoylesella</taxon>
    </lineage>
</organism>
<dbReference type="Proteomes" id="UP000248314">
    <property type="component" value="Unassembled WGS sequence"/>
</dbReference>